<reference evidence="2 3" key="1">
    <citation type="submission" date="2021-11" db="EMBL/GenBank/DDBJ databases">
        <title>Aliifidinibius sp. nov., a new bacterium isolated from saline soil.</title>
        <authorList>
            <person name="Galisteo C."/>
            <person name="De La Haba R."/>
            <person name="Sanchez-Porro C."/>
            <person name="Ventosa A."/>
        </authorList>
    </citation>
    <scope>NUCLEOTIDE SEQUENCE [LARGE SCALE GENOMIC DNA]</scope>
    <source>
        <strain evidence="2 3">KACC 190600</strain>
    </source>
</reference>
<evidence type="ECO:0000313" key="3">
    <source>
        <dbReference type="Proteomes" id="UP001207337"/>
    </source>
</evidence>
<organism evidence="2 3">
    <name type="scientific">Fodinibius salicampi</name>
    <dbReference type="NCBI Taxonomy" id="1920655"/>
    <lineage>
        <taxon>Bacteria</taxon>
        <taxon>Pseudomonadati</taxon>
        <taxon>Balneolota</taxon>
        <taxon>Balneolia</taxon>
        <taxon>Balneolales</taxon>
        <taxon>Balneolaceae</taxon>
        <taxon>Fodinibius</taxon>
    </lineage>
</organism>
<feature type="compositionally biased region" description="Basic and acidic residues" evidence="1">
    <location>
        <begin position="163"/>
        <end position="176"/>
    </location>
</feature>
<sequence length="242" mass="27410">MNKLIIQGKPDTQIGEKYGVNPQSVRYHRLNHLPDKLVKAFKEDEERHAENILSGINDLLQSTKQVMEDAKEDGQKNTQLKAIKEARSTYELLSKIAVKLEEYRREDKQDEISKAVHQVKKGLKALSDTELKAYMGLQAKILSANPEHTLDMDTKRFVNHVTSDRFGDTDSGDMVRTKYSGSSGDGGTAGSDTPSNRVNQPRNNQTHEPDMVDDLDLDLDELDLTEDNTIPSERTDPDWMKR</sequence>
<dbReference type="EMBL" id="JAJNDC010000002">
    <property type="protein sequence ID" value="MCW9712939.1"/>
    <property type="molecule type" value="Genomic_DNA"/>
</dbReference>
<proteinExistence type="predicted"/>
<keyword evidence="3" id="KW-1185">Reference proteome</keyword>
<feature type="compositionally biased region" description="Basic and acidic residues" evidence="1">
    <location>
        <begin position="233"/>
        <end position="242"/>
    </location>
</feature>
<dbReference type="RefSeq" id="WP_265789292.1">
    <property type="nucleotide sequence ID" value="NZ_BAABRS010000002.1"/>
</dbReference>
<feature type="region of interest" description="Disordered" evidence="1">
    <location>
        <begin position="163"/>
        <end position="242"/>
    </location>
</feature>
<accession>A0ABT3PYK2</accession>
<comment type="caution">
    <text evidence="2">The sequence shown here is derived from an EMBL/GenBank/DDBJ whole genome shotgun (WGS) entry which is preliminary data.</text>
</comment>
<gene>
    <name evidence="2" type="ORF">LQ318_08480</name>
</gene>
<protein>
    <submittedName>
        <fullName evidence="2">Uncharacterized protein</fullName>
    </submittedName>
</protein>
<evidence type="ECO:0000256" key="1">
    <source>
        <dbReference type="SAM" id="MobiDB-lite"/>
    </source>
</evidence>
<name>A0ABT3PYK2_9BACT</name>
<dbReference type="Proteomes" id="UP001207337">
    <property type="component" value="Unassembled WGS sequence"/>
</dbReference>
<evidence type="ECO:0000313" key="2">
    <source>
        <dbReference type="EMBL" id="MCW9712939.1"/>
    </source>
</evidence>
<feature type="compositionally biased region" description="Acidic residues" evidence="1">
    <location>
        <begin position="211"/>
        <end position="226"/>
    </location>
</feature>